<dbReference type="GO" id="GO:0003677">
    <property type="term" value="F:DNA binding"/>
    <property type="evidence" value="ECO:0007669"/>
    <property type="project" value="InterPro"/>
</dbReference>
<organism evidence="2">
    <name type="scientific">Klebsiella aerogenes</name>
    <name type="common">Enterobacter aerogenes</name>
    <dbReference type="NCBI Taxonomy" id="548"/>
    <lineage>
        <taxon>Bacteria</taxon>
        <taxon>Pseudomonadati</taxon>
        <taxon>Pseudomonadota</taxon>
        <taxon>Gammaproteobacteria</taxon>
        <taxon>Enterobacterales</taxon>
        <taxon>Enterobacteriaceae</taxon>
        <taxon>Klebsiella/Raoultella group</taxon>
        <taxon>Klebsiella</taxon>
    </lineage>
</organism>
<dbReference type="RefSeq" id="WP_151413636.1">
    <property type="nucleotide sequence ID" value="NZ_KY680213.1"/>
</dbReference>
<geneLocation type="plasmid" evidence="2">
    <name>pN151247-1</name>
</geneLocation>
<dbReference type="AlphaFoldDB" id="A0A221ZN32"/>
<evidence type="ECO:0000259" key="1">
    <source>
        <dbReference type="Pfam" id="PF04471"/>
    </source>
</evidence>
<dbReference type="GO" id="GO:0009307">
    <property type="term" value="P:DNA restriction-modification system"/>
    <property type="evidence" value="ECO:0007669"/>
    <property type="project" value="InterPro"/>
</dbReference>
<dbReference type="SUPFAM" id="SSF52980">
    <property type="entry name" value="Restriction endonuclease-like"/>
    <property type="match status" value="1"/>
</dbReference>
<keyword evidence="2" id="KW-0255">Endonuclease</keyword>
<dbReference type="EMBL" id="KY680213">
    <property type="protein sequence ID" value="ASO63946.1"/>
    <property type="molecule type" value="Genomic_DNA"/>
</dbReference>
<dbReference type="InterPro" id="IPR011335">
    <property type="entry name" value="Restrct_endonuc-II-like"/>
</dbReference>
<reference evidence="2" key="1">
    <citation type="submission" date="2017-02" db="EMBL/GenBank/DDBJ databases">
        <title>Enterobacter spp. isolates harbouring carbapenemases isolated from food.</title>
        <authorList>
            <person name="Boyd D.A."/>
            <person name="Mataseje L.F."/>
            <person name="Mulvey M.R."/>
        </authorList>
    </citation>
    <scope>NUCLEOTIDE SEQUENCE</scope>
    <source>
        <strain evidence="2">N15-1247</strain>
        <plasmid evidence="2">pN151247-1</plasmid>
    </source>
</reference>
<accession>A0A221ZN32</accession>
<sequence length="290" mass="33190">MKLTESDIKNINQLFEDPNNAGYVLNFTNKSMREFFESELSIDIDNDIYRKDGDSKMKRLRCLLKQDDRETVLRVVTRLWEYRKTIPDNVITAQDDAVYGRLISKIQGADSLAAAGKTPALIVPTGIDNNYFLKGLETLHNQPPHQRGHSFELWLNELFTAFYLSPKGAFRLKGEQIDGSFLLNNETYLVEAKWHSTKTGNADLHAFHGKLDQKISWARGVFISWAGFTKSGLDAWGRGKKVICVSGYDLVLMLKNNISFRMLMEEKIRRAAETGNLYIKIDEIYPDIVK</sequence>
<dbReference type="Pfam" id="PF04471">
    <property type="entry name" value="Mrr_cat"/>
    <property type="match status" value="1"/>
</dbReference>
<feature type="domain" description="Restriction endonuclease type IV Mrr" evidence="1">
    <location>
        <begin position="148"/>
        <end position="253"/>
    </location>
</feature>
<keyword evidence="2" id="KW-0614">Plasmid</keyword>
<evidence type="ECO:0000313" key="2">
    <source>
        <dbReference type="EMBL" id="ASO63946.1"/>
    </source>
</evidence>
<dbReference type="GO" id="GO:0004519">
    <property type="term" value="F:endonuclease activity"/>
    <property type="evidence" value="ECO:0007669"/>
    <property type="project" value="UniProtKB-KW"/>
</dbReference>
<keyword evidence="2" id="KW-0540">Nuclease</keyword>
<dbReference type="InterPro" id="IPR007560">
    <property type="entry name" value="Restrct_endonuc_IV_Mrr"/>
</dbReference>
<keyword evidence="2" id="KW-0378">Hydrolase</keyword>
<proteinExistence type="predicted"/>
<name>A0A221ZN32_KLEAE</name>
<protein>
    <submittedName>
        <fullName evidence="2">Endonuclease</fullName>
    </submittedName>
</protein>